<name>A0A832VB67_9ARCH</name>
<sequence>MRANKGFLSSTMSRLVLAVILAGFVVGVAAFGPGPTLYAIQKGKQVQANAGPDQTVMLNNPVVLSGGNSKAVEGQKIIKYNWRIVSPSLKGPKEFSGVVYKFTPEKTGNYMAQLTVITDKGARDTDFAFITVRAKGQEGVSRAIYAKVANRYCAPSKECSIGWTVAAVEGTVKQYTIDFGDGKTETKEISEKRISTTSKHTYEKEGTYNFKLTVTSSTKEVSEASATIKVTTATSLPTPSKEIISPEPIVPLPIPPKKSPLPPYDVPEPQVLLKVSILAPTEASPKDWIKGAIRHIKFKVIYKNTLVRSGLTLENLKAILDGKELVEKFGPTFDSTADAWELLVRTPDMGTTFDKFDLTLKVNYLTETGSDTERDAVNYMLPPK</sequence>
<evidence type="ECO:0000313" key="2">
    <source>
        <dbReference type="EMBL" id="HIK00946.1"/>
    </source>
</evidence>
<accession>A0A832VB67</accession>
<dbReference type="SUPFAM" id="SSF49299">
    <property type="entry name" value="PKD domain"/>
    <property type="match status" value="2"/>
</dbReference>
<evidence type="ECO:0000259" key="1">
    <source>
        <dbReference type="PROSITE" id="PS50093"/>
    </source>
</evidence>
<dbReference type="Proteomes" id="UP000646946">
    <property type="component" value="Unassembled WGS sequence"/>
</dbReference>
<dbReference type="Pfam" id="PF22352">
    <property type="entry name" value="K319L-like_PKD"/>
    <property type="match status" value="1"/>
</dbReference>
<dbReference type="CDD" id="cd00146">
    <property type="entry name" value="PKD"/>
    <property type="match status" value="1"/>
</dbReference>
<protein>
    <recommendedName>
        <fullName evidence="1">PKD domain-containing protein</fullName>
    </recommendedName>
</protein>
<dbReference type="InterPro" id="IPR013783">
    <property type="entry name" value="Ig-like_fold"/>
</dbReference>
<dbReference type="Pfam" id="PF18911">
    <property type="entry name" value="PKD_4"/>
    <property type="match status" value="1"/>
</dbReference>
<keyword evidence="3" id="KW-1185">Reference proteome</keyword>
<dbReference type="EMBL" id="DVAB01000049">
    <property type="protein sequence ID" value="HIK00946.1"/>
    <property type="molecule type" value="Genomic_DNA"/>
</dbReference>
<feature type="domain" description="PKD" evidence="1">
    <location>
        <begin position="175"/>
        <end position="231"/>
    </location>
</feature>
<dbReference type="PROSITE" id="PS50093">
    <property type="entry name" value="PKD"/>
    <property type="match status" value="1"/>
</dbReference>
<evidence type="ECO:0000313" key="3">
    <source>
        <dbReference type="Proteomes" id="UP000646946"/>
    </source>
</evidence>
<reference evidence="2 3" key="1">
    <citation type="journal article" name="Nat. Commun.">
        <title>Undinarchaeota illuminate DPANN phylogeny and the impact of gene transfer on archaeal evolution.</title>
        <authorList>
            <person name="Dombrowski N."/>
            <person name="Williams T.A."/>
            <person name="Sun J."/>
            <person name="Woodcroft B.J."/>
            <person name="Lee J.H."/>
            <person name="Minh B.Q."/>
            <person name="Rinke C."/>
            <person name="Spang A."/>
        </authorList>
    </citation>
    <scope>NUCLEOTIDE SEQUENCE [LARGE SCALE GENOMIC DNA]</scope>
    <source>
        <strain evidence="2">MAG_bin1129</strain>
    </source>
</reference>
<comment type="caution">
    <text evidence="2">The sequence shown here is derived from an EMBL/GenBank/DDBJ whole genome shotgun (WGS) entry which is preliminary data.</text>
</comment>
<organism evidence="2 3">
    <name type="scientific">Candidatus Naiadarchaeum limnaeum</name>
    <dbReference type="NCBI Taxonomy" id="2756139"/>
    <lineage>
        <taxon>Archaea</taxon>
        <taxon>Candidatus Undinarchaeota</taxon>
        <taxon>Candidatus Undinarchaeia</taxon>
        <taxon>Candidatus Naiadarchaeales</taxon>
        <taxon>Candidatus Naiadarchaeaceae</taxon>
        <taxon>Candidatus Naiadarchaeum</taxon>
    </lineage>
</organism>
<dbReference type="AlphaFoldDB" id="A0A832VB67"/>
<dbReference type="InterPro" id="IPR000601">
    <property type="entry name" value="PKD_dom"/>
</dbReference>
<dbReference type="InterPro" id="IPR022409">
    <property type="entry name" value="PKD/Chitinase_dom"/>
</dbReference>
<proteinExistence type="predicted"/>
<dbReference type="InterPro" id="IPR035986">
    <property type="entry name" value="PKD_dom_sf"/>
</dbReference>
<dbReference type="Gene3D" id="2.60.40.10">
    <property type="entry name" value="Immunoglobulins"/>
    <property type="match status" value="2"/>
</dbReference>
<dbReference type="SMART" id="SM00089">
    <property type="entry name" value="PKD"/>
    <property type="match status" value="2"/>
</dbReference>
<gene>
    <name evidence="2" type="ORF">H1016_05435</name>
</gene>